<dbReference type="PROSITE" id="PS51257">
    <property type="entry name" value="PROKAR_LIPOPROTEIN"/>
    <property type="match status" value="1"/>
</dbReference>
<proteinExistence type="predicted"/>
<protein>
    <submittedName>
        <fullName evidence="1">Uncharacterized protein</fullName>
    </submittedName>
</protein>
<dbReference type="KEGG" id="bsto:C0V70_02875"/>
<dbReference type="EMBL" id="CP025704">
    <property type="protein sequence ID" value="AUN97066.1"/>
    <property type="molecule type" value="Genomic_DNA"/>
</dbReference>
<dbReference type="Proteomes" id="UP000235584">
    <property type="component" value="Chromosome"/>
</dbReference>
<evidence type="ECO:0000313" key="2">
    <source>
        <dbReference type="Proteomes" id="UP000235584"/>
    </source>
</evidence>
<accession>A0A2K9NNG5</accession>
<dbReference type="RefSeq" id="WP_102242361.1">
    <property type="nucleotide sequence ID" value="NZ_CP025704.1"/>
</dbReference>
<sequence length="1455" mass="164260">MKWLNSSVLILCLILQSCSLNFSEWGRKPASAANFDDFVNKMKSFKTRLIGTEQDANCSKEQMDADFKKLMASVKRDSCSVDNYSLDREEFNQKACPKVKKEGYFDKVVKATIQEEKSKKKQLTYFQNKIDPTFVAFTTEAQGYLKTLGPILHNENYSHADRAELLATYVENVLLPVRDVVVIMRSYLPKEDDGKIFYLGLQPYMTPAFVKGLDQSELGLITQGPSPASSPFYLEIQPAENGIYRLSFSATDIIRRDVITLLKAPSSKNYVMALKWMTLHMMLSQVYLYDTILGSRADLAIPNSCQTHFNGNLPPKFKFTYEEGVGDQFLENILASHGLTYKEDDSSYLDYYIDNVNKDPTKEGYSGLVPFENYKNALRSAEGSGPQALEPHFDDVAHFQTVMSYKLGEAQSAFRAKVKGQNVTYAGFDIFQKMLGDFPADDIAEVTLKSGEVKQLYPGKQNLSPYLLELMQQNGFVDYSDLITERMKKKFVGRKVSIDFPSMYSSPVWRDWSLRYLADTLYQQRSAPTSSALYKVVQNACMMGSRRSPDLNKICFEGNNILANLSDFMSEFRTGEKYVPTRRLEETKYKELYPFLGFIWTNMRDHLALLPDAKPFELNFLLDQMAAGNPWARLKFSYMVALDQLEYQQEGILPQYDTKNYFSKANDQVMCKINNVSVQYNTLQKAGKILGLHLPLSYNHAGRLLNSGEKKQIWRNILDDIQQRNAQLFSVKRNNQAYYSIAENISYKTILSEQAALGTGTTLSQKAVSEIKNVSKKTEAQLGDFFLKLYNLRDPVKQQALFEEFSKVNGIDNTFSLKLNFLALDDAYKKPIYKDLLKQAAQTRKLQILQELDRFCKMDINDEVQFKNIFYSTTKAQNDLNQMAGLPAVPQDVLSKINEMSSSEWRDMWWGIGSGVAGVAAIIVGGACTTLSGGICAPLGGAMAVAGLASLGIQIKLTGNELERKAEADVSEAQIKVMEDLGFANTGSADEVHRSYAWAAFEAISIFPLIGVATRSLALGPKLVYVSTQSMMRQTGKASFKAAAKSVTQEEEVRAAHFLLGFSNTAKNVGVDAKTLQNATTKISKIRKLYTSGEISMEQMMSRIGAVLDPIKRAKLAVAKTVKAEIGRVTIKESKEQIDRQAATMMANYFGDNPKEMLRLVQGYSGERLNKAVRIMGEINSTDRIGRRIPIYSGVKDWFLRMRNESLAKNAAKILRIEKELNAMGSRPGQLNAYINKNIEDLTDIFIDIPMRKREIPYFVFVQGMPEFNFIKGRKIPLLSMMSEGQTLRRLVTARARLVHETYKSQARLTLKLKRYVKSETAYDAFKSFQLSVAEMANRKTAAESVKVMSQYRAVEEAMTRKLYVSFSKSGQKMEYKAFKELILNPATLKDKATAEVIWESVPADELLGMKEVGEFAHRAVQELAKYSDIDSFERYLNALKVLTINRNAAVLEVM</sequence>
<organism evidence="1 2">
    <name type="scientific">Bacteriovorax stolpii</name>
    <name type="common">Bdellovibrio stolpii</name>
    <dbReference type="NCBI Taxonomy" id="960"/>
    <lineage>
        <taxon>Bacteria</taxon>
        <taxon>Pseudomonadati</taxon>
        <taxon>Bdellovibrionota</taxon>
        <taxon>Bacteriovoracia</taxon>
        <taxon>Bacteriovoracales</taxon>
        <taxon>Bacteriovoracaceae</taxon>
        <taxon>Bacteriovorax</taxon>
    </lineage>
</organism>
<gene>
    <name evidence="1" type="ORF">C0V70_02875</name>
</gene>
<evidence type="ECO:0000313" key="1">
    <source>
        <dbReference type="EMBL" id="AUN97066.1"/>
    </source>
</evidence>
<keyword evidence="2" id="KW-1185">Reference proteome</keyword>
<reference evidence="1 2" key="1">
    <citation type="submission" date="2018-01" db="EMBL/GenBank/DDBJ databases">
        <title>Complete genome sequence of Bacteriovorax stolpii DSM12778.</title>
        <authorList>
            <person name="Tang B."/>
            <person name="Chang J."/>
        </authorList>
    </citation>
    <scope>NUCLEOTIDE SEQUENCE [LARGE SCALE GENOMIC DNA]</scope>
    <source>
        <strain evidence="1 2">DSM 12778</strain>
    </source>
</reference>
<name>A0A2K9NNG5_BACTC</name>